<name>A0A163QN47_9CELL</name>
<evidence type="ECO:0000256" key="3">
    <source>
        <dbReference type="ARBA" id="ARBA00023295"/>
    </source>
</evidence>
<keyword evidence="3 6" id="KW-0326">Glycosidase</keyword>
<dbReference type="GO" id="GO:0005975">
    <property type="term" value="P:carbohydrate metabolic process"/>
    <property type="evidence" value="ECO:0007669"/>
    <property type="project" value="InterPro"/>
</dbReference>
<dbReference type="SUPFAM" id="SSF49899">
    <property type="entry name" value="Concanavalin A-like lectins/glucanases"/>
    <property type="match status" value="1"/>
</dbReference>
<feature type="active site" description="Proton donor" evidence="4">
    <location>
        <position position="180"/>
    </location>
</feature>
<dbReference type="InterPro" id="IPR041542">
    <property type="entry name" value="GH43_C2"/>
</dbReference>
<dbReference type="EMBL" id="LRIE01000080">
    <property type="protein sequence ID" value="KZM34346.1"/>
    <property type="molecule type" value="Genomic_DNA"/>
</dbReference>
<dbReference type="RefSeq" id="WP_068709369.1">
    <property type="nucleotide sequence ID" value="NZ_LRIE01000080.1"/>
</dbReference>
<protein>
    <submittedName>
        <fullName evidence="8">Non-reducing end alpha-L-arabinofuranosidase BoGH43B</fullName>
        <ecNumber evidence="8">3.2.1.55</ecNumber>
    </submittedName>
</protein>
<dbReference type="STRING" id="43678.OJAG_29100"/>
<dbReference type="Gene3D" id="2.60.120.200">
    <property type="match status" value="1"/>
</dbReference>
<evidence type="ECO:0000256" key="5">
    <source>
        <dbReference type="PIRSR" id="PIRSR606710-2"/>
    </source>
</evidence>
<dbReference type="InterPro" id="IPR006710">
    <property type="entry name" value="Glyco_hydro_43"/>
</dbReference>
<dbReference type="AlphaFoldDB" id="A0A163QN47"/>
<comment type="similarity">
    <text evidence="1 6">Belongs to the glycosyl hydrolase 43 family.</text>
</comment>
<dbReference type="Pfam" id="PF17851">
    <property type="entry name" value="GH43_C2"/>
    <property type="match status" value="1"/>
</dbReference>
<comment type="caution">
    <text evidence="8">The sequence shown here is derived from an EMBL/GenBank/DDBJ whole genome shotgun (WGS) entry which is preliminary data.</text>
</comment>
<dbReference type="GO" id="GO:0046556">
    <property type="term" value="F:alpha-L-arabinofuranosidase activity"/>
    <property type="evidence" value="ECO:0007669"/>
    <property type="project" value="UniProtKB-EC"/>
</dbReference>
<evidence type="ECO:0000256" key="1">
    <source>
        <dbReference type="ARBA" id="ARBA00009865"/>
    </source>
</evidence>
<feature type="active site" description="Proton acceptor" evidence="4">
    <location>
        <position position="12"/>
    </location>
</feature>
<dbReference type="InterPro" id="IPR023296">
    <property type="entry name" value="Glyco_hydro_beta-prop_sf"/>
</dbReference>
<dbReference type="InterPro" id="IPR051795">
    <property type="entry name" value="Glycosyl_Hydrlase_43"/>
</dbReference>
<evidence type="ECO:0000256" key="6">
    <source>
        <dbReference type="RuleBase" id="RU361187"/>
    </source>
</evidence>
<feature type="site" description="Important for catalytic activity, responsible for pKa modulation of the active site Glu and correct orientation of both the proton donor and substrate" evidence="5">
    <location>
        <position position="120"/>
    </location>
</feature>
<dbReference type="PANTHER" id="PTHR42812">
    <property type="entry name" value="BETA-XYLOSIDASE"/>
    <property type="match status" value="1"/>
</dbReference>
<accession>A0A163QN47</accession>
<dbReference type="SUPFAM" id="SSF75005">
    <property type="entry name" value="Arabinanase/levansucrase/invertase"/>
    <property type="match status" value="1"/>
</dbReference>
<dbReference type="PANTHER" id="PTHR42812:SF12">
    <property type="entry name" value="BETA-XYLOSIDASE-RELATED"/>
    <property type="match status" value="1"/>
</dbReference>
<proteinExistence type="inferred from homology"/>
<evidence type="ECO:0000313" key="9">
    <source>
        <dbReference type="Proteomes" id="UP000076447"/>
    </source>
</evidence>
<gene>
    <name evidence="8" type="ORF">OJAG_29100</name>
</gene>
<reference evidence="8 9" key="1">
    <citation type="submission" date="2016-01" db="EMBL/GenBank/DDBJ databases">
        <title>Genome sequence of Oerskovia enterophila VJag, an agar and cellulose degrading bacterium.</title>
        <authorList>
            <person name="Poehlein A."/>
            <person name="Jag V."/>
            <person name="Bengelsdorf F."/>
            <person name="Duerre P."/>
            <person name="Daniel R."/>
        </authorList>
    </citation>
    <scope>NUCLEOTIDE SEQUENCE [LARGE SCALE GENOMIC DNA]</scope>
    <source>
        <strain evidence="8 9">VJag</strain>
    </source>
</reference>
<evidence type="ECO:0000256" key="4">
    <source>
        <dbReference type="PIRSR" id="PIRSR606710-1"/>
    </source>
</evidence>
<dbReference type="OrthoDB" id="9801455at2"/>
<dbReference type="PATRIC" id="fig|43678.3.peg.3046"/>
<organism evidence="8 9">
    <name type="scientific">Oerskovia enterophila</name>
    <dbReference type="NCBI Taxonomy" id="43678"/>
    <lineage>
        <taxon>Bacteria</taxon>
        <taxon>Bacillati</taxon>
        <taxon>Actinomycetota</taxon>
        <taxon>Actinomycetes</taxon>
        <taxon>Micrococcales</taxon>
        <taxon>Cellulomonadaceae</taxon>
        <taxon>Oerskovia</taxon>
    </lineage>
</organism>
<dbReference type="EC" id="3.2.1.55" evidence="8"/>
<evidence type="ECO:0000313" key="8">
    <source>
        <dbReference type="EMBL" id="KZM34346.1"/>
    </source>
</evidence>
<evidence type="ECO:0000259" key="7">
    <source>
        <dbReference type="Pfam" id="PF17851"/>
    </source>
</evidence>
<dbReference type="Gene3D" id="2.115.10.20">
    <property type="entry name" value="Glycosyl hydrolase domain, family 43"/>
    <property type="match status" value="1"/>
</dbReference>
<feature type="domain" description="Beta-xylosidase C-terminal Concanavalin A-like" evidence="7">
    <location>
        <begin position="331"/>
        <end position="488"/>
    </location>
</feature>
<sequence length="507" mass="54633">MRNPLIPGFHPDPSVCRVGDEYFIATSTFEYLPGIPIFRSTDLEHVELLTHVAVRDGQLGTTGVPTGGGTWAPTIRHHDGRFYLVVPDMMGTGRGNVLFTADDPAGPWSDGVVMDVFGIDPDIAWDDEGACYITMSGLGFEEDGTAVHLGITQVRLDTETGAALSEPRPLWSGTGGMFPEAPHLYQVGDHWYLLIAEGGTERGHAVTIARGPSPEGPFEGCPHNPLVTARGSDRPVQNTGHGDLVQLPDGSWAMMLLGTRPRSMTRAFAPMGRETFITPVTWDDEGWPHAEPVMLDERHEPVEHTVTFPSDAPSSLDGFDGEVVAVRAFPRDVADLEARPGWARLRGTGQGMEATHPTFLGIRQVTEACTVTTTVDVSEGAGGLSMRYDESSHLDLEATTDVVTLTMTARGLAQSWSRERTSPDEPARLRIVADPPLVGKAVLGASCDRLRGEVWEDGGWVEVGGVDGAFLSSDFCESFTGRVVGPYAREGVVDVAEIAYSGQDVVR</sequence>
<dbReference type="Proteomes" id="UP000076447">
    <property type="component" value="Unassembled WGS sequence"/>
</dbReference>
<dbReference type="Pfam" id="PF04616">
    <property type="entry name" value="Glyco_hydro_43"/>
    <property type="match status" value="1"/>
</dbReference>
<dbReference type="InterPro" id="IPR013320">
    <property type="entry name" value="ConA-like_dom_sf"/>
</dbReference>
<evidence type="ECO:0000256" key="2">
    <source>
        <dbReference type="ARBA" id="ARBA00022801"/>
    </source>
</evidence>
<dbReference type="CDD" id="cd18617">
    <property type="entry name" value="GH43_XynB-like"/>
    <property type="match status" value="1"/>
</dbReference>
<keyword evidence="2 6" id="KW-0378">Hydrolase</keyword>